<proteinExistence type="predicted"/>
<dbReference type="PROSITE" id="PS50013">
    <property type="entry name" value="CHROMO_2"/>
    <property type="match status" value="1"/>
</dbReference>
<keyword evidence="5" id="KW-1185">Reference proteome</keyword>
<name>A0A9P9ILG8_9HYPO</name>
<dbReference type="EMBL" id="JAGMUV010000021">
    <property type="protein sequence ID" value="KAH7124757.1"/>
    <property type="molecule type" value="Genomic_DNA"/>
</dbReference>
<accession>A0A9P9ILG8</accession>
<comment type="caution">
    <text evidence="4">The sequence shown here is derived from an EMBL/GenBank/DDBJ whole genome shotgun (WGS) entry which is preliminary data.</text>
</comment>
<dbReference type="SUPFAM" id="SSF54160">
    <property type="entry name" value="Chromo domain-like"/>
    <property type="match status" value="1"/>
</dbReference>
<evidence type="ECO:0000313" key="4">
    <source>
        <dbReference type="EMBL" id="KAH7124757.1"/>
    </source>
</evidence>
<dbReference type="InterPro" id="IPR016197">
    <property type="entry name" value="Chromo-like_dom_sf"/>
</dbReference>
<dbReference type="AlphaFoldDB" id="A0A9P9ILG8"/>
<feature type="compositionally biased region" description="Basic and acidic residues" evidence="2">
    <location>
        <begin position="412"/>
        <end position="425"/>
    </location>
</feature>
<reference evidence="4" key="1">
    <citation type="journal article" date="2021" name="Nat. Commun.">
        <title>Genetic determinants of endophytism in the Arabidopsis root mycobiome.</title>
        <authorList>
            <person name="Mesny F."/>
            <person name="Miyauchi S."/>
            <person name="Thiergart T."/>
            <person name="Pickel B."/>
            <person name="Atanasova L."/>
            <person name="Karlsson M."/>
            <person name="Huettel B."/>
            <person name="Barry K.W."/>
            <person name="Haridas S."/>
            <person name="Chen C."/>
            <person name="Bauer D."/>
            <person name="Andreopoulos W."/>
            <person name="Pangilinan J."/>
            <person name="LaButti K."/>
            <person name="Riley R."/>
            <person name="Lipzen A."/>
            <person name="Clum A."/>
            <person name="Drula E."/>
            <person name="Henrissat B."/>
            <person name="Kohler A."/>
            <person name="Grigoriev I.V."/>
            <person name="Martin F.M."/>
            <person name="Hacquard S."/>
        </authorList>
    </citation>
    <scope>NUCLEOTIDE SEQUENCE</scope>
    <source>
        <strain evidence="4">MPI-CAGE-AT-0147</strain>
    </source>
</reference>
<feature type="region of interest" description="Disordered" evidence="2">
    <location>
        <begin position="401"/>
        <end position="455"/>
    </location>
</feature>
<feature type="compositionally biased region" description="Low complexity" evidence="2">
    <location>
        <begin position="426"/>
        <end position="435"/>
    </location>
</feature>
<evidence type="ECO:0000313" key="5">
    <source>
        <dbReference type="Proteomes" id="UP000738349"/>
    </source>
</evidence>
<feature type="compositionally biased region" description="Basic and acidic residues" evidence="2">
    <location>
        <begin position="161"/>
        <end position="182"/>
    </location>
</feature>
<dbReference type="Proteomes" id="UP000738349">
    <property type="component" value="Unassembled WGS sequence"/>
</dbReference>
<dbReference type="InterPro" id="IPR000953">
    <property type="entry name" value="Chromo/chromo_shadow_dom"/>
</dbReference>
<evidence type="ECO:0000256" key="2">
    <source>
        <dbReference type="SAM" id="MobiDB-lite"/>
    </source>
</evidence>
<organism evidence="4 5">
    <name type="scientific">Dactylonectria macrodidyma</name>
    <dbReference type="NCBI Taxonomy" id="307937"/>
    <lineage>
        <taxon>Eukaryota</taxon>
        <taxon>Fungi</taxon>
        <taxon>Dikarya</taxon>
        <taxon>Ascomycota</taxon>
        <taxon>Pezizomycotina</taxon>
        <taxon>Sordariomycetes</taxon>
        <taxon>Hypocreomycetidae</taxon>
        <taxon>Hypocreales</taxon>
        <taxon>Nectriaceae</taxon>
        <taxon>Dactylonectria</taxon>
    </lineage>
</organism>
<dbReference type="Gene3D" id="2.40.50.40">
    <property type="match status" value="1"/>
</dbReference>
<feature type="region of interest" description="Disordered" evidence="2">
    <location>
        <begin position="238"/>
        <end position="269"/>
    </location>
</feature>
<protein>
    <recommendedName>
        <fullName evidence="3">Chromo domain-containing protein</fullName>
    </recommendedName>
</protein>
<dbReference type="GO" id="GO:0006338">
    <property type="term" value="P:chromatin remodeling"/>
    <property type="evidence" value="ECO:0007669"/>
    <property type="project" value="UniProtKB-ARBA"/>
</dbReference>
<feature type="region of interest" description="Disordered" evidence="2">
    <location>
        <begin position="141"/>
        <end position="188"/>
    </location>
</feature>
<dbReference type="OrthoDB" id="5100228at2759"/>
<evidence type="ECO:0000256" key="1">
    <source>
        <dbReference type="ARBA" id="ARBA00011353"/>
    </source>
</evidence>
<comment type="subunit">
    <text evidence="1">Component of the NuA4 histone acetyltransferase complex.</text>
</comment>
<dbReference type="CDD" id="cd00024">
    <property type="entry name" value="CD_CSD"/>
    <property type="match status" value="1"/>
</dbReference>
<evidence type="ECO:0000259" key="3">
    <source>
        <dbReference type="PROSITE" id="PS50013"/>
    </source>
</evidence>
<gene>
    <name evidence="4" type="ORF">EDB81DRAFT_951705</name>
</gene>
<sequence>MACLKETTLASAKERVVPMFQSARPAKRFKSCLFDDASFPPSTTQTTHFRRSVIVPASPSRPKSPSCRDLTGQDSTHLSEVAPTASMAPMAPMDIPAVPAGESAIEVQTIVAASVAATPATASTRGHSLIGGFGRLIGVFGGQKEGPAPENSTPAAGEGEISAKSDATKVGAEKEEHAKEPGDDSVDQLENQLQDSVKETDAHERAFTCLASIVCPPVSLEEPVDFAAAAPPAETGKAIASAPSAPKQKEDEEGVTAKPELHANETNEADDSEIFEIDKILEHRQSAEDHTLLELRISWKTENLADEFTWEPEANVQEDARTILFKYWRTVKGGRKSAVVDPDLWHVLQVEGHHLVPSSGDVLLDVAWIGSQQRSWEPEAAVSEYAQEHVDDYWERVGGRDEAVAAAGPEQTTERKTGPKTDTKGARGSTSTTSARKSRRVAATPNVRATRATRS</sequence>
<feature type="domain" description="Chromo" evidence="3">
    <location>
        <begin position="275"/>
        <end position="329"/>
    </location>
</feature>